<dbReference type="PANTHER" id="PTHR37984:SF5">
    <property type="entry name" value="PROTEIN NYNRIN-LIKE"/>
    <property type="match status" value="1"/>
</dbReference>
<feature type="domain" description="Integrase catalytic" evidence="17">
    <location>
        <begin position="805"/>
        <end position="973"/>
    </location>
</feature>
<dbReference type="InterPro" id="IPR000953">
    <property type="entry name" value="Chromo/chromo_shadow_dom"/>
</dbReference>
<keyword evidence="12" id="KW-0233">DNA recombination</keyword>
<dbReference type="PANTHER" id="PTHR37984">
    <property type="entry name" value="PROTEIN CBG26694"/>
    <property type="match status" value="1"/>
</dbReference>
<keyword evidence="13" id="KW-0511">Multifunctional enzyme</keyword>
<keyword evidence="9" id="KW-0695">RNA-directed DNA polymerase</keyword>
<keyword evidence="3" id="KW-0479">Metal-binding</keyword>
<dbReference type="GO" id="GO:0006338">
    <property type="term" value="P:chromatin remodeling"/>
    <property type="evidence" value="ECO:0007669"/>
    <property type="project" value="UniProtKB-ARBA"/>
</dbReference>
<dbReference type="Pfam" id="PF17919">
    <property type="entry name" value="RT_RNaseH_2"/>
    <property type="match status" value="1"/>
</dbReference>
<keyword evidence="10" id="KW-0548">Nucleotidyltransferase</keyword>
<dbReference type="InterPro" id="IPR012337">
    <property type="entry name" value="RNaseH-like_sf"/>
</dbReference>
<dbReference type="PROSITE" id="PS50013">
    <property type="entry name" value="CHROMO_2"/>
    <property type="match status" value="1"/>
</dbReference>
<dbReference type="InterPro" id="IPR043502">
    <property type="entry name" value="DNA/RNA_pol_sf"/>
</dbReference>
<evidence type="ECO:0000259" key="15">
    <source>
        <dbReference type="PROSITE" id="PS50013"/>
    </source>
</evidence>
<keyword evidence="5" id="KW-0378">Hydrolase</keyword>
<comment type="caution">
    <text evidence="18">The sequence shown here is derived from an EMBL/GenBank/DDBJ whole genome shotgun (WGS) entry which is preliminary data.</text>
</comment>
<dbReference type="GO" id="GO:0046872">
    <property type="term" value="F:metal ion binding"/>
    <property type="evidence" value="ECO:0007669"/>
    <property type="project" value="UniProtKB-KW"/>
</dbReference>
<reference evidence="18" key="1">
    <citation type="submission" date="2022-11" db="EMBL/GenBank/DDBJ databases">
        <authorList>
            <person name="Petersen C."/>
        </authorList>
    </citation>
    <scope>NUCLEOTIDE SEQUENCE</scope>
    <source>
        <strain evidence="18">IBT 22155</strain>
    </source>
</reference>
<reference evidence="18" key="2">
    <citation type="journal article" date="2023" name="IMA Fungus">
        <title>Comparative genomic study of the Penicillium genus elucidates a diverse pangenome and 15 lateral gene transfer events.</title>
        <authorList>
            <person name="Petersen C."/>
            <person name="Sorensen T."/>
            <person name="Nielsen M.R."/>
            <person name="Sondergaard T.E."/>
            <person name="Sorensen J.L."/>
            <person name="Fitzpatrick D.A."/>
            <person name="Frisvad J.C."/>
            <person name="Nielsen K.L."/>
        </authorList>
    </citation>
    <scope>NUCLEOTIDE SEQUENCE</scope>
    <source>
        <strain evidence="18">IBT 22155</strain>
    </source>
</reference>
<dbReference type="Pfam" id="PF17921">
    <property type="entry name" value="Integrase_H2C2"/>
    <property type="match status" value="1"/>
</dbReference>
<evidence type="ECO:0000256" key="9">
    <source>
        <dbReference type="ARBA" id="ARBA00022918"/>
    </source>
</evidence>
<dbReference type="SUPFAM" id="SSF56672">
    <property type="entry name" value="DNA/RNA polymerases"/>
    <property type="match status" value="1"/>
</dbReference>
<dbReference type="Pfam" id="PF24626">
    <property type="entry name" value="SH3_Tf2-1"/>
    <property type="match status" value="1"/>
</dbReference>
<evidence type="ECO:0000256" key="10">
    <source>
        <dbReference type="ARBA" id="ARBA00022932"/>
    </source>
</evidence>
<dbReference type="FunFam" id="3.30.70.270:FF:000020">
    <property type="entry name" value="Transposon Tf2-6 polyprotein-like Protein"/>
    <property type="match status" value="1"/>
</dbReference>
<keyword evidence="8" id="KW-0229">DNA integration</keyword>
<evidence type="ECO:0000259" key="16">
    <source>
        <dbReference type="PROSITE" id="PS50878"/>
    </source>
</evidence>
<evidence type="ECO:0000256" key="12">
    <source>
        <dbReference type="ARBA" id="ARBA00023172"/>
    </source>
</evidence>
<dbReference type="GO" id="GO:0006310">
    <property type="term" value="P:DNA recombination"/>
    <property type="evidence" value="ECO:0007669"/>
    <property type="project" value="UniProtKB-KW"/>
</dbReference>
<dbReference type="Pfam" id="PF00078">
    <property type="entry name" value="RVT_1"/>
    <property type="match status" value="1"/>
</dbReference>
<dbReference type="EMBL" id="JAPQKL010000004">
    <property type="protein sequence ID" value="KAJ5134995.1"/>
    <property type="molecule type" value="Genomic_DNA"/>
</dbReference>
<dbReference type="GO" id="GO:0003964">
    <property type="term" value="F:RNA-directed DNA polymerase activity"/>
    <property type="evidence" value="ECO:0007669"/>
    <property type="project" value="UniProtKB-KW"/>
</dbReference>
<feature type="region of interest" description="Disordered" evidence="14">
    <location>
        <begin position="94"/>
        <end position="115"/>
    </location>
</feature>
<keyword evidence="7" id="KW-0694">RNA-binding</keyword>
<accession>A0A9W9GZX9</accession>
<dbReference type="GO" id="GO:0005634">
    <property type="term" value="C:nucleus"/>
    <property type="evidence" value="ECO:0007669"/>
    <property type="project" value="UniProtKB-ARBA"/>
</dbReference>
<dbReference type="PROSITE" id="PS50994">
    <property type="entry name" value="INTEGRASE"/>
    <property type="match status" value="1"/>
</dbReference>
<dbReference type="Gene3D" id="1.10.340.70">
    <property type="match status" value="1"/>
</dbReference>
<protein>
    <submittedName>
        <fullName evidence="18">Retrovirus polyprotein</fullName>
    </submittedName>
</protein>
<dbReference type="GeneID" id="81404187"/>
<dbReference type="GO" id="GO:0006508">
    <property type="term" value="P:proteolysis"/>
    <property type="evidence" value="ECO:0007669"/>
    <property type="project" value="UniProtKB-KW"/>
</dbReference>
<dbReference type="InterPro" id="IPR056924">
    <property type="entry name" value="SH3_Tf2-1"/>
</dbReference>
<evidence type="ECO:0000256" key="11">
    <source>
        <dbReference type="ARBA" id="ARBA00023125"/>
    </source>
</evidence>
<dbReference type="InterPro" id="IPR001584">
    <property type="entry name" value="Integrase_cat-core"/>
</dbReference>
<dbReference type="OrthoDB" id="4364638at2759"/>
<dbReference type="GO" id="GO:0003677">
    <property type="term" value="F:DNA binding"/>
    <property type="evidence" value="ECO:0007669"/>
    <property type="project" value="UniProtKB-KW"/>
</dbReference>
<evidence type="ECO:0000256" key="8">
    <source>
        <dbReference type="ARBA" id="ARBA00022908"/>
    </source>
</evidence>
<dbReference type="AlphaFoldDB" id="A0A9W9GZX9"/>
<evidence type="ECO:0000256" key="1">
    <source>
        <dbReference type="ARBA" id="ARBA00011353"/>
    </source>
</evidence>
<evidence type="ECO:0000256" key="13">
    <source>
        <dbReference type="ARBA" id="ARBA00023268"/>
    </source>
</evidence>
<keyword evidence="2" id="KW-0645">Protease</keyword>
<dbReference type="InterPro" id="IPR041577">
    <property type="entry name" value="RT_RNaseH_2"/>
</dbReference>
<evidence type="ECO:0000256" key="4">
    <source>
        <dbReference type="ARBA" id="ARBA00022750"/>
    </source>
</evidence>
<feature type="domain" description="Chromo" evidence="15">
    <location>
        <begin position="1109"/>
        <end position="1167"/>
    </location>
</feature>
<feature type="domain" description="Reverse transcriptase" evidence="16">
    <location>
        <begin position="240"/>
        <end position="419"/>
    </location>
</feature>
<dbReference type="GO" id="GO:0003723">
    <property type="term" value="F:RNA binding"/>
    <property type="evidence" value="ECO:0007669"/>
    <property type="project" value="UniProtKB-KW"/>
</dbReference>
<evidence type="ECO:0000313" key="19">
    <source>
        <dbReference type="Proteomes" id="UP001149079"/>
    </source>
</evidence>
<evidence type="ECO:0000256" key="5">
    <source>
        <dbReference type="ARBA" id="ARBA00022801"/>
    </source>
</evidence>
<dbReference type="Pfam" id="PF00665">
    <property type="entry name" value="rve"/>
    <property type="match status" value="1"/>
</dbReference>
<name>A0A9W9GZX9_9EURO</name>
<dbReference type="Gene3D" id="3.10.10.10">
    <property type="entry name" value="HIV Type 1 Reverse Transcriptase, subunit A, domain 1"/>
    <property type="match status" value="1"/>
</dbReference>
<dbReference type="InterPro" id="IPR036397">
    <property type="entry name" value="RNaseH_sf"/>
</dbReference>
<evidence type="ECO:0000256" key="3">
    <source>
        <dbReference type="ARBA" id="ARBA00022723"/>
    </source>
</evidence>
<dbReference type="InterPro" id="IPR041588">
    <property type="entry name" value="Integrase_H2C2"/>
</dbReference>
<dbReference type="InterPro" id="IPR043128">
    <property type="entry name" value="Rev_trsase/Diguanyl_cyclase"/>
</dbReference>
<organism evidence="18 19">
    <name type="scientific">Penicillium bovifimosum</name>
    <dbReference type="NCBI Taxonomy" id="126998"/>
    <lineage>
        <taxon>Eukaryota</taxon>
        <taxon>Fungi</taxon>
        <taxon>Dikarya</taxon>
        <taxon>Ascomycota</taxon>
        <taxon>Pezizomycotina</taxon>
        <taxon>Eurotiomycetes</taxon>
        <taxon>Eurotiomycetidae</taxon>
        <taxon>Eurotiales</taxon>
        <taxon>Aspergillaceae</taxon>
        <taxon>Penicillium</taxon>
    </lineage>
</organism>
<evidence type="ECO:0000256" key="14">
    <source>
        <dbReference type="SAM" id="MobiDB-lite"/>
    </source>
</evidence>
<keyword evidence="6" id="KW-0460">Magnesium</keyword>
<evidence type="ECO:0000256" key="7">
    <source>
        <dbReference type="ARBA" id="ARBA00022884"/>
    </source>
</evidence>
<keyword evidence="4" id="KW-0064">Aspartyl protease</keyword>
<dbReference type="Gene3D" id="3.30.70.270">
    <property type="match status" value="2"/>
</dbReference>
<dbReference type="Gene3D" id="2.40.50.40">
    <property type="match status" value="1"/>
</dbReference>
<dbReference type="GO" id="GO:0003887">
    <property type="term" value="F:DNA-directed DNA polymerase activity"/>
    <property type="evidence" value="ECO:0007669"/>
    <property type="project" value="UniProtKB-KW"/>
</dbReference>
<proteinExistence type="predicted"/>
<dbReference type="InterPro" id="IPR000477">
    <property type="entry name" value="RT_dom"/>
</dbReference>
<dbReference type="CDD" id="cd00024">
    <property type="entry name" value="CD_CSD"/>
    <property type="match status" value="1"/>
</dbReference>
<dbReference type="RefSeq" id="XP_056521967.1">
    <property type="nucleotide sequence ID" value="XM_056665017.1"/>
</dbReference>
<keyword evidence="10" id="KW-0808">Transferase</keyword>
<dbReference type="CDD" id="cd01647">
    <property type="entry name" value="RT_LTR"/>
    <property type="match status" value="1"/>
</dbReference>
<evidence type="ECO:0000256" key="2">
    <source>
        <dbReference type="ARBA" id="ARBA00022670"/>
    </source>
</evidence>
<dbReference type="SMART" id="SM00298">
    <property type="entry name" value="CHROMO"/>
    <property type="match status" value="1"/>
</dbReference>
<keyword evidence="10" id="KW-0239">DNA-directed DNA polymerase</keyword>
<dbReference type="GO" id="GO:0004190">
    <property type="term" value="F:aspartic-type endopeptidase activity"/>
    <property type="evidence" value="ECO:0007669"/>
    <property type="project" value="UniProtKB-KW"/>
</dbReference>
<comment type="subunit">
    <text evidence="1">Component of the NuA4 histone acetyltransferase complex.</text>
</comment>
<dbReference type="InterPro" id="IPR050951">
    <property type="entry name" value="Retrovirus_Pol_polyprotein"/>
</dbReference>
<dbReference type="Proteomes" id="UP001149079">
    <property type="component" value="Unassembled WGS sequence"/>
</dbReference>
<dbReference type="SUPFAM" id="SSF54160">
    <property type="entry name" value="Chromo domain-like"/>
    <property type="match status" value="1"/>
</dbReference>
<dbReference type="GO" id="GO:0015074">
    <property type="term" value="P:DNA integration"/>
    <property type="evidence" value="ECO:0007669"/>
    <property type="project" value="UniProtKB-KW"/>
</dbReference>
<evidence type="ECO:0000259" key="17">
    <source>
        <dbReference type="PROSITE" id="PS50994"/>
    </source>
</evidence>
<evidence type="ECO:0000313" key="18">
    <source>
        <dbReference type="EMBL" id="KAJ5134995.1"/>
    </source>
</evidence>
<evidence type="ECO:0000256" key="6">
    <source>
        <dbReference type="ARBA" id="ARBA00022842"/>
    </source>
</evidence>
<feature type="compositionally biased region" description="Basic residues" evidence="14">
    <location>
        <begin position="105"/>
        <end position="114"/>
    </location>
</feature>
<keyword evidence="11" id="KW-0238">DNA-binding</keyword>
<gene>
    <name evidence="18" type="ORF">N7515_004273</name>
</gene>
<dbReference type="SUPFAM" id="SSF53098">
    <property type="entry name" value="Ribonuclease H-like"/>
    <property type="match status" value="1"/>
</dbReference>
<dbReference type="InterPro" id="IPR016197">
    <property type="entry name" value="Chromo-like_dom_sf"/>
</dbReference>
<dbReference type="Gene3D" id="3.30.420.10">
    <property type="entry name" value="Ribonuclease H-like superfamily/Ribonuclease H"/>
    <property type="match status" value="1"/>
</dbReference>
<keyword evidence="19" id="KW-1185">Reference proteome</keyword>
<dbReference type="PROSITE" id="PS50878">
    <property type="entry name" value="RT_POL"/>
    <property type="match status" value="1"/>
</dbReference>
<dbReference type="CDD" id="cd09274">
    <property type="entry name" value="RNase_HI_RT_Ty3"/>
    <property type="match status" value="1"/>
</dbReference>
<sequence>MGIDGHIQQQIPMLVADLGKHDMIIGRLWFSENDVLLDCRRRRMIWPHEVSLFEEVASKIALPTPITILKNPRNLTHQKDADRRDKILEQSIDPYLDRNGGRFPSPRHHQKGQWRAKDIEKMQRNLDGTKSPELSGTLDINSKTEVFATSLSEIDSILEVKSSSVSDDPEMDEILRVLPAEYHDLADVFLKRKSDELPPHRKGVDHDIVLEAEAQPGYCPLYKLSTQELQEAKKYILANLDKGFIVPSSAPYASPILMARKPGGGLRFCVDYRRLNALTKKDCYPLPLIDEVLQRTSKAKFFTKVDMQQGFHRIRMTPDAEDLTTFRTRYGSFKYKVLPFGLTNGPATFQRFMNDVLRECMDEYAIAFVDDVLIYSENEEDHRRHVREVLRRLRAAGLQVGIKKCEFSVQQTKFIGFIVSTDGISVDPEKIRIIEEWTSPDTVRGIQSFLGFCNFYRRFIRNYSKISKPLHRLTRKDTPWDWDDNCEGAFQELKNALLSAPILRHYDHQRLTRVETDASDGVLGAVLTQYYEEDDFWHPVAFYSKVMQQAELHYEIRDKELLAIVRALQEWRPELLSLTQTECFGVVTDHQSLEYFMKNRQLNQRQMRWSEFLSQFHFMIKYRPGKKNIIADVLSRKDAPCLDDSRQAVLLPESCFEDPGRDPDADPVQISPLSNEIAGNGPDGSSIVERVKHANRNDQSLNEFREMAGAGSPSWSIDDDGLLLYNGKLEVSDQDDLRARLLDEMHRQPLVAHPGIEKLKKLVSARYHWHGWASDIKRYVDNCLICKRTKAWRDKTPGLLHPIENPNRPWEHLTMDFRSFPKDKNGFDAVFVIVYRLSKRPVSIPCHKETTAKKMARLFINNVIRITGIPVSIISDRGGQFISEFWTEFCRILGIERRLSSAHHPETDGQSEIANQYMAQRLCPYIEHNQDDWSDYLPMVDFAASILPQETTRKSPFFVERGYEPVMSFDWRDRSTLTENEQEASDMLARLHEIWNETKEQATHSQGRQAQQANRHRREVDFDVGDLVFVTTKDWLKDRPSRKLSDVASGPYKIIKKEGFSFKLDLPPSIKVHPVFHASKLRKASTTEPLRGQHSDHPPPIQVGETDEWEVEKILDAKLRYRKLVYRVQWLGHDVDLTWYPAGNFKNSADKIEEFHDNYPSKPGPPLRLQAWKDAAMADQLLEDHPDDDKV</sequence>